<dbReference type="RefSeq" id="WP_170289442.1">
    <property type="nucleotide sequence ID" value="NZ_WKKI01000045.1"/>
</dbReference>
<evidence type="ECO:0000313" key="1">
    <source>
        <dbReference type="EMBL" id="MRX73769.1"/>
    </source>
</evidence>
<comment type="caution">
    <text evidence="1">The sequence shown here is derived from an EMBL/GenBank/DDBJ whole genome shotgun (WGS) entry which is preliminary data.</text>
</comment>
<dbReference type="SUPFAM" id="SSF51445">
    <property type="entry name" value="(Trans)glycosidases"/>
    <property type="match status" value="1"/>
</dbReference>
<dbReference type="AlphaFoldDB" id="A0A7X2J1Y0"/>
<evidence type="ECO:0000313" key="2">
    <source>
        <dbReference type="Proteomes" id="UP000448867"/>
    </source>
</evidence>
<organism evidence="1 2">
    <name type="scientific">Metabacillus lacus</name>
    <dbReference type="NCBI Taxonomy" id="1983721"/>
    <lineage>
        <taxon>Bacteria</taxon>
        <taxon>Bacillati</taxon>
        <taxon>Bacillota</taxon>
        <taxon>Bacilli</taxon>
        <taxon>Bacillales</taxon>
        <taxon>Bacillaceae</taxon>
        <taxon>Metabacillus</taxon>
    </lineage>
</organism>
<name>A0A7X2J1Y0_9BACI</name>
<dbReference type="EMBL" id="WKKI01000045">
    <property type="protein sequence ID" value="MRX73769.1"/>
    <property type="molecule type" value="Genomic_DNA"/>
</dbReference>
<dbReference type="Gene3D" id="3.20.20.80">
    <property type="entry name" value="Glycosidases"/>
    <property type="match status" value="1"/>
</dbReference>
<protein>
    <recommendedName>
        <fullName evidence="3">DUF1906 domain-containing protein</fullName>
    </recommendedName>
</protein>
<evidence type="ECO:0008006" key="3">
    <source>
        <dbReference type="Google" id="ProtNLM"/>
    </source>
</evidence>
<keyword evidence="2" id="KW-1185">Reference proteome</keyword>
<accession>A0A7X2J1Y0</accession>
<reference evidence="1 2" key="1">
    <citation type="submission" date="2019-11" db="EMBL/GenBank/DDBJ databases">
        <title>Bacillus lacus genome.</title>
        <authorList>
            <person name="Allen C.J."/>
            <person name="Newman J.D."/>
        </authorList>
    </citation>
    <scope>NUCLEOTIDE SEQUENCE [LARGE SCALE GENOMIC DNA]</scope>
    <source>
        <strain evidence="1 2">KCTC 33946</strain>
    </source>
</reference>
<dbReference type="InterPro" id="IPR017853">
    <property type="entry name" value="GH"/>
</dbReference>
<sequence length="223" mass="25308">MRKGVRHLARKIWGVDSVYRADSLLYEYVKEKYGAPKYWGRVITASQKASVALSEREAAFLHSKDIRILPIFDEVSGAIGFEKGTIAASNAVFHARKAGVPKEKALFANIGSLTDIDSEWLYGWTERVLASGYRPGCYYTFQNVQFFNSYCKMAAHDKGAARDLLLWCSGPYEYMSSERKAPLFKPAVPHCRSNTWIWQYGGENEHTPIAANLADDRILKYLY</sequence>
<gene>
    <name evidence="1" type="ORF">GJU40_16630</name>
</gene>
<dbReference type="Proteomes" id="UP000448867">
    <property type="component" value="Unassembled WGS sequence"/>
</dbReference>
<proteinExistence type="predicted"/>